<feature type="transmembrane region" description="Helical" evidence="5">
    <location>
        <begin position="143"/>
        <end position="161"/>
    </location>
</feature>
<proteinExistence type="predicted"/>
<dbReference type="Gene3D" id="1.50.10.150">
    <property type="entry name" value="Voltage-dependent anion channel"/>
    <property type="match status" value="1"/>
</dbReference>
<evidence type="ECO:0000256" key="2">
    <source>
        <dbReference type="ARBA" id="ARBA00022692"/>
    </source>
</evidence>
<dbReference type="GO" id="GO:0005886">
    <property type="term" value="C:plasma membrane"/>
    <property type="evidence" value="ECO:0007669"/>
    <property type="project" value="TreeGrafter"/>
</dbReference>
<dbReference type="NCBIfam" id="NF008032">
    <property type="entry name" value="PRK10764.1"/>
    <property type="match status" value="1"/>
</dbReference>
<dbReference type="PANTHER" id="PTHR37955">
    <property type="entry name" value="TELLURITE RESISTANCE PROTEIN TEHA"/>
    <property type="match status" value="1"/>
</dbReference>
<dbReference type="PANTHER" id="PTHR37955:SF1">
    <property type="entry name" value="DEP DOMAIN-CONTAINING PROTEIN"/>
    <property type="match status" value="1"/>
</dbReference>
<feature type="transmembrane region" description="Helical" evidence="5">
    <location>
        <begin position="110"/>
        <end position="131"/>
    </location>
</feature>
<evidence type="ECO:0000256" key="5">
    <source>
        <dbReference type="SAM" id="Phobius"/>
    </source>
</evidence>
<keyword evidence="3 5" id="KW-1133">Transmembrane helix</keyword>
<comment type="subcellular location">
    <subcellularLocation>
        <location evidence="1">Membrane</location>
        <topology evidence="1">Multi-pass membrane protein</topology>
    </subcellularLocation>
</comment>
<evidence type="ECO:0000313" key="6">
    <source>
        <dbReference type="EMBL" id="RRN45918.1"/>
    </source>
</evidence>
<dbReference type="Pfam" id="PF03595">
    <property type="entry name" value="SLAC1"/>
    <property type="match status" value="1"/>
</dbReference>
<feature type="transmembrane region" description="Helical" evidence="5">
    <location>
        <begin position="291"/>
        <end position="311"/>
    </location>
</feature>
<dbReference type="AlphaFoldDB" id="A0A426FTF5"/>
<reference evidence="6 7" key="1">
    <citation type="submission" date="2018-11" db="EMBL/GenBank/DDBJ databases">
        <title>Genome sequencing of Lautropia sp. KCOM 2505 (= ChDC F240).</title>
        <authorList>
            <person name="Kook J.-K."/>
            <person name="Park S.-N."/>
            <person name="Lim Y.K."/>
        </authorList>
    </citation>
    <scope>NUCLEOTIDE SEQUENCE [LARGE SCALE GENOMIC DNA]</scope>
    <source>
        <strain evidence="6 7">KCOM 2505</strain>
    </source>
</reference>
<sequence length="319" mass="34213">MADTPAAKPFPIPLSYFGIALGTAGLGMSWRYAATVGQAPAWPGESLLALAGVVWLLLMLAWFAKFLAFRPAFRADFQDLVQCCFISLIPITTIMSGLSLRPYAAAPAEVLIYLGIVGQLVFAMYRAAGLWRGLHTSKATTPIIYLPTVATSFVSTMAMSAMQQPEIATLFFGAGVLSWMSLEAAILGRLRTETAIDPKVRGIIGIQLAPAFVGCSAYFGINGGQVDMVALMLIGYGTLQLLFLLRLLPWVLEGGFTMSLWGFSFGLAAMAGCGMHLVVLNPRLALLGHALWGIGTALVGLLWLYTLLSIVRGRFLVRG</sequence>
<feature type="transmembrane region" description="Helical" evidence="5">
    <location>
        <begin position="80"/>
        <end position="98"/>
    </location>
</feature>
<dbReference type="InterPro" id="IPR038665">
    <property type="entry name" value="Voltage-dep_anion_channel_sf"/>
</dbReference>
<dbReference type="InterPro" id="IPR052951">
    <property type="entry name" value="Tellurite_res_ion_channel"/>
</dbReference>
<dbReference type="Proteomes" id="UP000270261">
    <property type="component" value="Unassembled WGS sequence"/>
</dbReference>
<evidence type="ECO:0000313" key="7">
    <source>
        <dbReference type="Proteomes" id="UP000270261"/>
    </source>
</evidence>
<gene>
    <name evidence="6" type="primary">tehA</name>
    <name evidence="6" type="ORF">EHV23_07325</name>
</gene>
<keyword evidence="2 5" id="KW-0812">Transmembrane</keyword>
<protein>
    <submittedName>
        <fullName evidence="6">Dicarboxylate transporter/tellurite-resistance protein TehA</fullName>
    </submittedName>
</protein>
<name>A0A426FTF5_9BURK</name>
<comment type="caution">
    <text evidence="6">The sequence shown here is derived from an EMBL/GenBank/DDBJ whole genome shotgun (WGS) entry which is preliminary data.</text>
</comment>
<feature type="transmembrane region" description="Helical" evidence="5">
    <location>
        <begin position="46"/>
        <end position="68"/>
    </location>
</feature>
<evidence type="ECO:0000256" key="4">
    <source>
        <dbReference type="ARBA" id="ARBA00023136"/>
    </source>
</evidence>
<evidence type="ECO:0000256" key="3">
    <source>
        <dbReference type="ARBA" id="ARBA00022989"/>
    </source>
</evidence>
<feature type="transmembrane region" description="Helical" evidence="5">
    <location>
        <begin position="167"/>
        <end position="188"/>
    </location>
</feature>
<feature type="transmembrane region" description="Helical" evidence="5">
    <location>
        <begin position="200"/>
        <end position="221"/>
    </location>
</feature>
<keyword evidence="4 5" id="KW-0472">Membrane</keyword>
<accession>A0A426FTF5</accession>
<feature type="transmembrane region" description="Helical" evidence="5">
    <location>
        <begin position="260"/>
        <end position="279"/>
    </location>
</feature>
<organism evidence="6 7">
    <name type="scientific">Lautropia dentalis</name>
    <dbReference type="NCBI Taxonomy" id="2490857"/>
    <lineage>
        <taxon>Bacteria</taxon>
        <taxon>Pseudomonadati</taxon>
        <taxon>Pseudomonadota</taxon>
        <taxon>Betaproteobacteria</taxon>
        <taxon>Burkholderiales</taxon>
        <taxon>Burkholderiaceae</taxon>
        <taxon>Lautropia</taxon>
    </lineage>
</organism>
<dbReference type="InterPro" id="IPR004695">
    <property type="entry name" value="SLAC1/Mae1/Ssu1/TehA"/>
</dbReference>
<dbReference type="GO" id="GO:0046583">
    <property type="term" value="F:monoatomic cation efflux transmembrane transporter activity"/>
    <property type="evidence" value="ECO:0007669"/>
    <property type="project" value="TreeGrafter"/>
</dbReference>
<evidence type="ECO:0000256" key="1">
    <source>
        <dbReference type="ARBA" id="ARBA00004141"/>
    </source>
</evidence>
<feature type="transmembrane region" description="Helical" evidence="5">
    <location>
        <begin position="12"/>
        <end position="34"/>
    </location>
</feature>
<dbReference type="CDD" id="cd09324">
    <property type="entry name" value="TDT_TehA"/>
    <property type="match status" value="1"/>
</dbReference>
<feature type="transmembrane region" description="Helical" evidence="5">
    <location>
        <begin position="227"/>
        <end position="248"/>
    </location>
</feature>
<dbReference type="InterPro" id="IPR039264">
    <property type="entry name" value="TehA"/>
</dbReference>
<dbReference type="RefSeq" id="WP_125095344.1">
    <property type="nucleotide sequence ID" value="NZ_RRUE01000001.1"/>
</dbReference>
<dbReference type="OrthoDB" id="309023at2"/>
<dbReference type="EMBL" id="RRUE01000001">
    <property type="protein sequence ID" value="RRN45918.1"/>
    <property type="molecule type" value="Genomic_DNA"/>
</dbReference>
<keyword evidence="7" id="KW-1185">Reference proteome</keyword>